<feature type="region of interest" description="Disordered" evidence="3">
    <location>
        <begin position="208"/>
        <end position="271"/>
    </location>
</feature>
<comment type="caution">
    <text evidence="5">The sequence shown here is derived from an EMBL/GenBank/DDBJ whole genome shotgun (WGS) entry which is preliminary data.</text>
</comment>
<dbReference type="Gene3D" id="1.25.10.10">
    <property type="entry name" value="Leucine-rich Repeat Variant"/>
    <property type="match status" value="1"/>
</dbReference>
<dbReference type="Gene3D" id="2.130.10.10">
    <property type="entry name" value="YVTN repeat-like/Quinoprotein amine dehydrogenase"/>
    <property type="match status" value="1"/>
</dbReference>
<dbReference type="InterPro" id="IPR004083">
    <property type="entry name" value="Raptor"/>
</dbReference>
<dbReference type="InterPro" id="IPR016024">
    <property type="entry name" value="ARM-type_fold"/>
</dbReference>
<feature type="region of interest" description="Disordered" evidence="3">
    <location>
        <begin position="1061"/>
        <end position="1104"/>
    </location>
</feature>
<organism evidence="5 6">
    <name type="scientific">Pycnococcus provasolii</name>
    <dbReference type="NCBI Taxonomy" id="41880"/>
    <lineage>
        <taxon>Eukaryota</taxon>
        <taxon>Viridiplantae</taxon>
        <taxon>Chlorophyta</taxon>
        <taxon>Pseudoscourfieldiophyceae</taxon>
        <taxon>Pseudoscourfieldiales</taxon>
        <taxon>Pycnococcaceae</taxon>
        <taxon>Pycnococcus</taxon>
    </lineage>
</organism>
<feature type="region of interest" description="Disordered" evidence="3">
    <location>
        <begin position="711"/>
        <end position="733"/>
    </location>
</feature>
<evidence type="ECO:0000256" key="3">
    <source>
        <dbReference type="SAM" id="MobiDB-lite"/>
    </source>
</evidence>
<dbReference type="InterPro" id="IPR029347">
    <property type="entry name" value="Raptor_N"/>
</dbReference>
<sequence>MDDITSPNVTGSASTQVALNLGLGTPTTTSTATTSTATGVTPLAHIVQPGGALNTNPPATSHNGGAPSRTMGDGQPLASPLVMAGGSGALASSKDTSGVAHQGAAAASDIPPAPSGAATGALPVAAAAAAAAHGTTHVSTPATHNNAITTSATATSHDTTTNAPPPPPPPPHAVAEYNAATNATMPPQQQQRTGVGAVAAEAAAQLNLTNQDMTRQPQMQQQEEATSSPPPPQPSPEPVLPSQRTTTPTTSNTTPPSQPQQPNTVSTAQASGMNVPSVVVSPWHRASTPLFASGLRCTLTGEDLDEREPTASSAQVSQWRVRDRMKTTTVSLVLCLNVGVDPPDVVRTSPCARLECWVDPRTLSPQKALEAIGKNLQAAYERWQPRARYKASLDPTVDDVRKLCAGQRRCARGERMLFHYNGHGVPKPTPNGELWVFNKSYTQYIPLSLYDLQHWVGVPAMYVIDCHAAGLALNAYCQFAEQRQRERESEAASRSGRSSTGQGGSSGSAVPTAPRYDYTRDAIILAACAANETLPQTQDLPADVFTSCLVTPIRTALLWLCNTSPLLRDEVCVATGLSCIDIVDKVPGKANDRRTPLGELNWVFTAVTDTIAWNALPRPLFQRLFRQDLLVASLFRNFLLACRLMRAHGCTPQSIPVLPPTHEHPIWRAWDAAAEACLAQLPRLLAAEGIGVSGGADGTPQAQSPVRTTLTGAATAASPPQSPAHLPGAMTPTPAGGPTFIPGTFFAEQLTAFEVWLDGGGRCSHPPEQLPVVLQVLLSQAHRLRALVLLGKFLDLGPWAVDAALSVGIFPYVLKLLQTTASDLRHILVFIWAKLLAVDLSCQVDLVKDGGHTYFLRFLSSATEGGDASSPNLPASAISREDHRAMAAFCLAQVCYEHPRGRSACWESHALGIASSVLESCMGDERSSLLTRWLCLLLGNLWDSNTHGRIAALERGVHELLGSLLFNARLPSVRASAAYALGLLISTPLEELDLPPSNASGVGAPASPLLVRTAQSNAAASAGTGQSLGTSAGAGAGASIGSQFSAHSSFNTLGANTASLTASPGATHGGADETMRGGSSVRSTGDPGTTPSTPGSIGTSMHGIGSLDRQASLATGEQSVLALLLPAVHDGSAMVRCEVACALARAAVGQGAFLSSGAQTPNTGVTPTSNDNIAVSVSDSVTTLPVDSSSTMNENTVHTSAGANDDKKSPEVTALQSSEHPSKSAAITTLEEAATGSVMLNRRTACVRVARPNSSTGTNRATGGDSPLTPAQLPATLHDSLLALSCDAHPAVARAAVEALTAAGVSAAGERPAACGGGRFWFESASVAARPSSHVTPSTPGAKSLPKGDVARSFPRTAPESTMSPGRKHAGSSWSPMGLFRRFGTSNDSKHSGSHGAQSKSVDTEDQYGGSDTIAHTPTETPRIIDGVPQSPSGLPGSSGSGNCPRSGIYGRERHHFSRANLPSAFAEEDATERAMRANAAASSAEMEAASALASFAERGGVSVNPLNVVVGGANPSANGDACVTLAFGPAPIRTTTTSSRVYTSSVSWDSAIDDKSSLPPPPPPPPPIRLACTDRLGASRIVVAENGSLLTSLPPPVPPPIRPMGGVTPAHNPAMAIHHGPSSGEGTPSSHDSGTERWAKSVPLGVGMATQAFTGMDVSAAPGLAIPPVYSFVVQDDPSAEHALLGVASNDGAVRFYSGWNASAPSRFGAMANGPSSALNSADPPPWMEESMRLVDDLFRESTGTGGTDSRRTTRSPGHPELVAAFRAVPFDADANDPRPGVVHDMTYGHSPTASVTSSSSFSFSASRPGSTRCVFEWQAGSELLYSGGVGPQVYVWDARAERLAATVTLGASESATALCAARALLIAGSSGGSLALYDLRDPSPTTLALHRTHPARIVGARIVNPGGVGVAAEPTHPGFLLATAAANGELHLSDLRKPGEPIRRVEAHGSWMSRLAAHPLAPLLATIGGCGSAKTEKDDEVGVVRVWSGDGSLLSTVHAPAVSTAGSMAGGPAASLGPTCVAFHPRQLMLGIGLSNGSVTCLGCSMQQTTTGGS</sequence>
<feature type="compositionally biased region" description="Low complexity" evidence="3">
    <location>
        <begin position="1427"/>
        <end position="1442"/>
    </location>
</feature>
<dbReference type="Proteomes" id="UP000660262">
    <property type="component" value="Unassembled WGS sequence"/>
</dbReference>
<dbReference type="GO" id="GO:0030307">
    <property type="term" value="P:positive regulation of cell growth"/>
    <property type="evidence" value="ECO:0007669"/>
    <property type="project" value="TreeGrafter"/>
</dbReference>
<dbReference type="PRINTS" id="PR01547">
    <property type="entry name" value="YEAST176DUF"/>
</dbReference>
<proteinExistence type="predicted"/>
<dbReference type="GO" id="GO:0010506">
    <property type="term" value="P:regulation of autophagy"/>
    <property type="evidence" value="ECO:0007669"/>
    <property type="project" value="TreeGrafter"/>
</dbReference>
<dbReference type="GO" id="GO:0071230">
    <property type="term" value="P:cellular response to amino acid stimulus"/>
    <property type="evidence" value="ECO:0007669"/>
    <property type="project" value="TreeGrafter"/>
</dbReference>
<keyword evidence="2" id="KW-0677">Repeat</keyword>
<dbReference type="SMART" id="SM01302">
    <property type="entry name" value="Raptor_N"/>
    <property type="match status" value="1"/>
</dbReference>
<dbReference type="SUPFAM" id="SSF48371">
    <property type="entry name" value="ARM repeat"/>
    <property type="match status" value="1"/>
</dbReference>
<feature type="region of interest" description="Disordered" evidence="3">
    <location>
        <begin position="1330"/>
        <end position="1450"/>
    </location>
</feature>
<dbReference type="SUPFAM" id="SSF50978">
    <property type="entry name" value="WD40 repeat-like"/>
    <property type="match status" value="1"/>
</dbReference>
<feature type="domain" description="Raptor N-terminal CASPase-like" evidence="4">
    <location>
        <begin position="324"/>
        <end position="477"/>
    </location>
</feature>
<feature type="compositionally biased region" description="Pro residues" evidence="3">
    <location>
        <begin position="228"/>
        <end position="239"/>
    </location>
</feature>
<accession>A0A830H8N9</accession>
<evidence type="ECO:0000313" key="5">
    <source>
        <dbReference type="EMBL" id="GHP02962.1"/>
    </source>
</evidence>
<dbReference type="EMBL" id="BNJQ01000004">
    <property type="protein sequence ID" value="GHP02962.1"/>
    <property type="molecule type" value="Genomic_DNA"/>
</dbReference>
<dbReference type="InterPro" id="IPR015943">
    <property type="entry name" value="WD40/YVTN_repeat-like_dom_sf"/>
</dbReference>
<dbReference type="GO" id="GO:0005737">
    <property type="term" value="C:cytoplasm"/>
    <property type="evidence" value="ECO:0007669"/>
    <property type="project" value="TreeGrafter"/>
</dbReference>
<gene>
    <name evidence="5" type="ORF">PPROV_000171700</name>
</gene>
<feature type="compositionally biased region" description="Polar residues" evidence="3">
    <location>
        <begin position="53"/>
        <end position="63"/>
    </location>
</feature>
<dbReference type="GO" id="GO:0009267">
    <property type="term" value="P:cellular response to starvation"/>
    <property type="evidence" value="ECO:0007669"/>
    <property type="project" value="TreeGrafter"/>
</dbReference>
<protein>
    <recommendedName>
        <fullName evidence="4">Raptor N-terminal CASPase-like domain-containing protein</fullName>
    </recommendedName>
</protein>
<feature type="region of interest" description="Disordered" evidence="3">
    <location>
        <begin position="49"/>
        <end position="96"/>
    </location>
</feature>
<reference evidence="5" key="1">
    <citation type="submission" date="2020-10" db="EMBL/GenBank/DDBJ databases">
        <title>Unveiling of a novel bifunctional photoreceptor, Dualchrome1, isolated from a cosmopolitan green alga.</title>
        <authorList>
            <person name="Suzuki S."/>
            <person name="Kawachi M."/>
        </authorList>
    </citation>
    <scope>NUCLEOTIDE SEQUENCE</scope>
    <source>
        <strain evidence="5">NIES 2893</strain>
    </source>
</reference>
<dbReference type="InterPro" id="IPR036322">
    <property type="entry name" value="WD40_repeat_dom_sf"/>
</dbReference>
<feature type="region of interest" description="Disordered" evidence="3">
    <location>
        <begin position="1185"/>
        <end position="1211"/>
    </location>
</feature>
<feature type="compositionally biased region" description="Low complexity" evidence="3">
    <location>
        <begin position="1083"/>
        <end position="1100"/>
    </location>
</feature>
<evidence type="ECO:0000256" key="2">
    <source>
        <dbReference type="ARBA" id="ARBA00022737"/>
    </source>
</evidence>
<dbReference type="OrthoDB" id="10262360at2759"/>
<dbReference type="InterPro" id="IPR011989">
    <property type="entry name" value="ARM-like"/>
</dbReference>
<name>A0A830H8N9_9CHLO</name>
<feature type="region of interest" description="Disordered" evidence="3">
    <location>
        <begin position="1741"/>
        <end position="1760"/>
    </location>
</feature>
<dbReference type="Pfam" id="PF14538">
    <property type="entry name" value="Raptor_N"/>
    <property type="match status" value="1"/>
</dbReference>
<feature type="compositionally biased region" description="Low complexity" evidence="3">
    <location>
        <begin position="713"/>
        <end position="733"/>
    </location>
</feature>
<evidence type="ECO:0000313" key="6">
    <source>
        <dbReference type="Proteomes" id="UP000660262"/>
    </source>
</evidence>
<dbReference type="GO" id="GO:0031931">
    <property type="term" value="C:TORC1 complex"/>
    <property type="evidence" value="ECO:0007669"/>
    <property type="project" value="InterPro"/>
</dbReference>
<dbReference type="PANTHER" id="PTHR12848:SF16">
    <property type="entry name" value="REGULATORY-ASSOCIATED PROTEIN OF MTOR"/>
    <property type="match status" value="1"/>
</dbReference>
<dbReference type="GO" id="GO:0030674">
    <property type="term" value="F:protein-macromolecule adaptor activity"/>
    <property type="evidence" value="ECO:0007669"/>
    <property type="project" value="TreeGrafter"/>
</dbReference>
<feature type="compositionally biased region" description="Low complexity" evidence="3">
    <location>
        <begin position="208"/>
        <end position="227"/>
    </location>
</feature>
<feature type="compositionally biased region" description="Low complexity" evidence="3">
    <location>
        <begin position="240"/>
        <end position="267"/>
    </location>
</feature>
<feature type="compositionally biased region" description="Polar residues" evidence="3">
    <location>
        <begin position="1185"/>
        <end position="1202"/>
    </location>
</feature>
<feature type="compositionally biased region" description="Low complexity" evidence="3">
    <location>
        <begin position="153"/>
        <end position="162"/>
    </location>
</feature>
<keyword evidence="1" id="KW-0853">WD repeat</keyword>
<dbReference type="PANTHER" id="PTHR12848">
    <property type="entry name" value="REGULATORY-ASSOCIATED PROTEIN OF MTOR"/>
    <property type="match status" value="1"/>
</dbReference>
<feature type="compositionally biased region" description="Pro residues" evidence="3">
    <location>
        <begin position="163"/>
        <end position="172"/>
    </location>
</feature>
<feature type="region of interest" description="Disordered" evidence="3">
    <location>
        <begin position="153"/>
        <end position="175"/>
    </location>
</feature>
<dbReference type="GO" id="GO:0031929">
    <property type="term" value="P:TOR signaling"/>
    <property type="evidence" value="ECO:0007669"/>
    <property type="project" value="InterPro"/>
</dbReference>
<feature type="region of interest" description="Disordered" evidence="3">
    <location>
        <begin position="487"/>
        <end position="511"/>
    </location>
</feature>
<keyword evidence="6" id="KW-1185">Reference proteome</keyword>
<evidence type="ECO:0000259" key="4">
    <source>
        <dbReference type="SMART" id="SM01302"/>
    </source>
</evidence>
<evidence type="ECO:0000256" key="1">
    <source>
        <dbReference type="ARBA" id="ARBA00022574"/>
    </source>
</evidence>